<dbReference type="GO" id="GO:0016853">
    <property type="term" value="F:isomerase activity"/>
    <property type="evidence" value="ECO:0007669"/>
    <property type="project" value="UniProtKB-KW"/>
</dbReference>
<evidence type="ECO:0000256" key="7">
    <source>
        <dbReference type="ARBA" id="ARBA00023186"/>
    </source>
</evidence>
<dbReference type="SUPFAM" id="SSF54534">
    <property type="entry name" value="FKBP-like"/>
    <property type="match status" value="1"/>
</dbReference>
<comment type="subcellular location">
    <subcellularLocation>
        <location evidence="2">Cytoplasm</location>
    </subcellularLocation>
</comment>
<dbReference type="PANTHER" id="PTHR47861:SF3">
    <property type="entry name" value="FKBP-TYPE PEPTIDYL-PROLYL CIS-TRANS ISOMERASE SLYD"/>
    <property type="match status" value="1"/>
</dbReference>
<keyword evidence="6" id="KW-0697">Rotamase</keyword>
<dbReference type="Gene3D" id="3.10.50.40">
    <property type="match status" value="1"/>
</dbReference>
<dbReference type="PANTHER" id="PTHR47861">
    <property type="entry name" value="FKBP-TYPE PEPTIDYL-PROLYL CIS-TRANS ISOMERASE SLYD"/>
    <property type="match status" value="1"/>
</dbReference>
<evidence type="ECO:0000313" key="9">
    <source>
        <dbReference type="EMBL" id="MBK1712869.1"/>
    </source>
</evidence>
<dbReference type="Proteomes" id="UP001041814">
    <property type="component" value="Unassembled WGS sequence"/>
</dbReference>
<organism evidence="9 10">
    <name type="scientific">Rubrivivax gelatinosus</name>
    <name type="common">Rhodocyclus gelatinosus</name>
    <name type="synonym">Rhodopseudomonas gelatinosa</name>
    <dbReference type="NCBI Taxonomy" id="28068"/>
    <lineage>
        <taxon>Bacteria</taxon>
        <taxon>Pseudomonadati</taxon>
        <taxon>Pseudomonadota</taxon>
        <taxon>Betaproteobacteria</taxon>
        <taxon>Burkholderiales</taxon>
        <taxon>Sphaerotilaceae</taxon>
        <taxon>Rubrivivax</taxon>
    </lineage>
</organism>
<dbReference type="InterPro" id="IPR046357">
    <property type="entry name" value="PPIase_dom_sf"/>
</dbReference>
<proteinExistence type="inferred from homology"/>
<evidence type="ECO:0000256" key="5">
    <source>
        <dbReference type="ARBA" id="ARBA00022490"/>
    </source>
</evidence>
<evidence type="ECO:0000256" key="6">
    <source>
        <dbReference type="ARBA" id="ARBA00023110"/>
    </source>
</evidence>
<evidence type="ECO:0000313" key="10">
    <source>
        <dbReference type="Proteomes" id="UP001041814"/>
    </source>
</evidence>
<keyword evidence="10" id="KW-1185">Reference proteome</keyword>
<keyword evidence="8 9" id="KW-0413">Isomerase</keyword>
<dbReference type="InterPro" id="IPR048261">
    <property type="entry name" value="SlpA/SlyD-like_ins_sf"/>
</dbReference>
<name>A0ABS1DS82_RUBGE</name>
<dbReference type="Gene3D" id="2.40.10.330">
    <property type="match status" value="1"/>
</dbReference>
<dbReference type="RefSeq" id="WP_200228738.1">
    <property type="nucleotide sequence ID" value="NZ_NRRT01000024.1"/>
</dbReference>
<evidence type="ECO:0000256" key="4">
    <source>
        <dbReference type="ARBA" id="ARBA00013194"/>
    </source>
</evidence>
<evidence type="ECO:0000256" key="1">
    <source>
        <dbReference type="ARBA" id="ARBA00000971"/>
    </source>
</evidence>
<evidence type="ECO:0000256" key="2">
    <source>
        <dbReference type="ARBA" id="ARBA00004496"/>
    </source>
</evidence>
<comment type="catalytic activity">
    <reaction evidence="1">
        <text>[protein]-peptidylproline (omega=180) = [protein]-peptidylproline (omega=0)</text>
        <dbReference type="Rhea" id="RHEA:16237"/>
        <dbReference type="Rhea" id="RHEA-COMP:10747"/>
        <dbReference type="Rhea" id="RHEA-COMP:10748"/>
        <dbReference type="ChEBI" id="CHEBI:83833"/>
        <dbReference type="ChEBI" id="CHEBI:83834"/>
        <dbReference type="EC" id="5.2.1.8"/>
    </reaction>
</comment>
<gene>
    <name evidence="9" type="ORF">CKO43_08760</name>
</gene>
<keyword evidence="7" id="KW-0143">Chaperone</keyword>
<comment type="caution">
    <text evidence="9">The sequence shown here is derived from an EMBL/GenBank/DDBJ whole genome shotgun (WGS) entry which is preliminary data.</text>
</comment>
<dbReference type="EMBL" id="NRRU01000026">
    <property type="protein sequence ID" value="MBK1712869.1"/>
    <property type="molecule type" value="Genomic_DNA"/>
</dbReference>
<comment type="similarity">
    <text evidence="3">Belongs to the FKBP-type PPIase family.</text>
</comment>
<protein>
    <recommendedName>
        <fullName evidence="4">peptidylprolyl isomerase</fullName>
        <ecNumber evidence="4">5.2.1.8</ecNumber>
    </recommendedName>
</protein>
<evidence type="ECO:0000256" key="8">
    <source>
        <dbReference type="ARBA" id="ARBA00023235"/>
    </source>
</evidence>
<accession>A0ABS1DS82</accession>
<sequence>MNIEAPCVVSLTWLLTDAQNHPIDELKEPVEFFYGGDDLLAPVEDALAGHVEGDEVRVQLEPEQAFGDYKSELVCFEDRKLFPEALETGMAFEGLPPGAATPDMPADTIYVVTEIYPSHVVLDGNHPLAGMALRLTISVRGVREADEAETEARSVGNNAFSVLDAAAPDEQLH</sequence>
<reference evidence="9" key="2">
    <citation type="journal article" date="2020" name="Microorganisms">
        <title>Osmotic Adaptation and Compatible Solute Biosynthesis of Phototrophic Bacteria as Revealed from Genome Analyses.</title>
        <authorList>
            <person name="Imhoff J.F."/>
            <person name="Rahn T."/>
            <person name="Kunzel S."/>
            <person name="Keller A."/>
            <person name="Neulinger S.C."/>
        </authorList>
    </citation>
    <scope>NUCLEOTIDE SEQUENCE</scope>
    <source>
        <strain evidence="9">IM 151</strain>
    </source>
</reference>
<reference evidence="9" key="1">
    <citation type="submission" date="2017-08" db="EMBL/GenBank/DDBJ databases">
        <authorList>
            <person name="Imhoff J.F."/>
            <person name="Rahn T."/>
            <person name="Kuenzel S."/>
            <person name="Neulinger S.C."/>
        </authorList>
    </citation>
    <scope>NUCLEOTIDE SEQUENCE</scope>
    <source>
        <strain evidence="9">IM 151</strain>
    </source>
</reference>
<keyword evidence="5" id="KW-0963">Cytoplasm</keyword>
<evidence type="ECO:0000256" key="3">
    <source>
        <dbReference type="ARBA" id="ARBA00006577"/>
    </source>
</evidence>
<dbReference type="EC" id="5.2.1.8" evidence="4"/>